<dbReference type="Gene3D" id="3.30.559.10">
    <property type="entry name" value="Chloramphenicol acetyltransferase-like domain"/>
    <property type="match status" value="1"/>
</dbReference>
<dbReference type="Ensembl" id="ENSCPRT00005006294.1">
    <property type="protein sequence ID" value="ENSCPRP00005005364.1"/>
    <property type="gene ID" value="ENSCPRG00005003838.1"/>
</dbReference>
<dbReference type="InterPro" id="IPR039551">
    <property type="entry name" value="Cho/carn_acyl_trans"/>
</dbReference>
<dbReference type="PANTHER" id="PTHR22589:SF53">
    <property type="entry name" value="CHOLINE_CARNITINE ACYLTRANSFERASE DOMAIN-CONTAINING PROTEIN"/>
    <property type="match status" value="1"/>
</dbReference>
<accession>A0A7M4E6S0</accession>
<evidence type="ECO:0000259" key="2">
    <source>
        <dbReference type="Pfam" id="PF00755"/>
    </source>
</evidence>
<dbReference type="InterPro" id="IPR000542">
    <property type="entry name" value="Carn_acyl_trans"/>
</dbReference>
<dbReference type="Gene3D" id="1.20.1280.180">
    <property type="match status" value="1"/>
</dbReference>
<dbReference type="SUPFAM" id="SSF52777">
    <property type="entry name" value="CoA-dependent acyltransferases"/>
    <property type="match status" value="1"/>
</dbReference>
<dbReference type="PANTHER" id="PTHR22589">
    <property type="entry name" value="CARNITINE O-ACYLTRANSFERASE"/>
    <property type="match status" value="1"/>
</dbReference>
<feature type="domain" description="Choline/carnitine acyltransferase" evidence="2">
    <location>
        <begin position="69"/>
        <end position="250"/>
    </location>
</feature>
<dbReference type="GO" id="GO:0005739">
    <property type="term" value="C:mitochondrion"/>
    <property type="evidence" value="ECO:0007669"/>
    <property type="project" value="TreeGrafter"/>
</dbReference>
<dbReference type="Pfam" id="PF00755">
    <property type="entry name" value="Carn_acyltransf"/>
    <property type="match status" value="1"/>
</dbReference>
<comment type="similarity">
    <text evidence="1">Belongs to the carnitine/choline acetyltransferase family.</text>
</comment>
<dbReference type="GO" id="GO:0006635">
    <property type="term" value="P:fatty acid beta-oxidation"/>
    <property type="evidence" value="ECO:0007669"/>
    <property type="project" value="TreeGrafter"/>
</dbReference>
<reference evidence="3" key="1">
    <citation type="submission" date="2025-08" db="UniProtKB">
        <authorList>
            <consortium name="Ensembl"/>
        </authorList>
    </citation>
    <scope>IDENTIFICATION</scope>
</reference>
<dbReference type="Proteomes" id="UP000594220">
    <property type="component" value="Unplaced"/>
</dbReference>
<evidence type="ECO:0000256" key="1">
    <source>
        <dbReference type="ARBA" id="ARBA00005232"/>
    </source>
</evidence>
<organism evidence="3 4">
    <name type="scientific">Crocodylus porosus</name>
    <name type="common">Saltwater crocodile</name>
    <name type="synonym">Estuarine crocodile</name>
    <dbReference type="NCBI Taxonomy" id="8502"/>
    <lineage>
        <taxon>Eukaryota</taxon>
        <taxon>Metazoa</taxon>
        <taxon>Chordata</taxon>
        <taxon>Craniata</taxon>
        <taxon>Vertebrata</taxon>
        <taxon>Euteleostomi</taxon>
        <taxon>Archelosauria</taxon>
        <taxon>Archosauria</taxon>
        <taxon>Crocodylia</taxon>
        <taxon>Longirostres</taxon>
        <taxon>Crocodylidae</taxon>
        <taxon>Crocodylus</taxon>
    </lineage>
</organism>
<dbReference type="FunFam" id="1.10.275.20:FF:000001">
    <property type="entry name" value="carnitine O-palmitoyltransferase 2, mitochondrial"/>
    <property type="match status" value="1"/>
</dbReference>
<evidence type="ECO:0000313" key="4">
    <source>
        <dbReference type="Proteomes" id="UP000594220"/>
    </source>
</evidence>
<sequence>MPPLLTSLSHSPSPNPCPWHLQGQPYLFPLHSQVAAGLPPAPLHIAGWCPLLFPLLLIHLLYFDFTVKLLEDSVRRYLAAQKPLLDDEQYRNTERIAKEFQKGIGKQLHQDLVELDKKNKYTSYISGPWFDMYLSAREPVVLNFNPFICLTPDPKEAYNKQLLRATNLVVSSIKFLNSLRSNCLRPDIYYVNPKWSKSRPFKHFIRFLPSSVAWYGALLVNAYPLDMSQYKCLFNSSRIPKLNKDELFTNEFEYFLLKVNKCFG</sequence>
<reference evidence="3" key="2">
    <citation type="submission" date="2025-09" db="UniProtKB">
        <authorList>
            <consortium name="Ensembl"/>
        </authorList>
    </citation>
    <scope>IDENTIFICATION</scope>
</reference>
<name>A0A7M4E6S0_CROPO</name>
<dbReference type="GeneTree" id="ENSGT01150000286999"/>
<keyword evidence="4" id="KW-1185">Reference proteome</keyword>
<gene>
    <name evidence="3" type="primary">LOC109308122</name>
</gene>
<proteinExistence type="inferred from homology"/>
<dbReference type="AlphaFoldDB" id="A0A7M4E6S0"/>
<evidence type="ECO:0000313" key="3">
    <source>
        <dbReference type="Ensembl" id="ENSCPRP00005005364.1"/>
    </source>
</evidence>
<dbReference type="InterPro" id="IPR023213">
    <property type="entry name" value="CAT-like_dom_sf"/>
</dbReference>
<protein>
    <submittedName>
        <fullName evidence="3">Carnitine O-palmitoyltransferase 2, mitochondrial-like</fullName>
    </submittedName>
</protein>
<dbReference type="GO" id="GO:0004095">
    <property type="term" value="F:carnitine O-palmitoyltransferase activity"/>
    <property type="evidence" value="ECO:0007669"/>
    <property type="project" value="TreeGrafter"/>
</dbReference>